<dbReference type="eggNOG" id="ENOG502RWBC">
    <property type="taxonomic scope" value="Eukaryota"/>
</dbReference>
<name>K0SVQ9_THAOC</name>
<dbReference type="Pfam" id="PF03097">
    <property type="entry name" value="BRO1"/>
    <property type="match status" value="1"/>
</dbReference>
<evidence type="ECO:0000259" key="3">
    <source>
        <dbReference type="PROSITE" id="PS51180"/>
    </source>
</evidence>
<dbReference type="InterPro" id="IPR004328">
    <property type="entry name" value="BRO1_dom"/>
</dbReference>
<dbReference type="AlphaFoldDB" id="K0SVQ9"/>
<keyword evidence="5" id="KW-1185">Reference proteome</keyword>
<accession>K0SVQ9</accession>
<dbReference type="PANTHER" id="PTHR23032:SF13">
    <property type="entry name" value="BRO1 DOMAIN-CONTAINING PROTEIN BROX"/>
    <property type="match status" value="1"/>
</dbReference>
<dbReference type="InterPro" id="IPR038499">
    <property type="entry name" value="BRO1_sf"/>
</dbReference>
<evidence type="ECO:0000256" key="1">
    <source>
        <dbReference type="ARBA" id="ARBA00008901"/>
    </source>
</evidence>
<dbReference type="Gene3D" id="1.25.40.280">
    <property type="entry name" value="alix/aip1 like domains"/>
    <property type="match status" value="1"/>
</dbReference>
<dbReference type="Proteomes" id="UP000266841">
    <property type="component" value="Unassembled WGS sequence"/>
</dbReference>
<evidence type="ECO:0000313" key="5">
    <source>
        <dbReference type="Proteomes" id="UP000266841"/>
    </source>
</evidence>
<feature type="region of interest" description="Disordered" evidence="2">
    <location>
        <begin position="402"/>
        <end position="446"/>
    </location>
</feature>
<dbReference type="InterPro" id="IPR038898">
    <property type="entry name" value="BROX"/>
</dbReference>
<dbReference type="PROSITE" id="PS51180">
    <property type="entry name" value="BRO1"/>
    <property type="match status" value="1"/>
</dbReference>
<evidence type="ECO:0000256" key="2">
    <source>
        <dbReference type="SAM" id="MobiDB-lite"/>
    </source>
</evidence>
<reference evidence="4 5" key="1">
    <citation type="journal article" date="2012" name="Genome Biol.">
        <title>Genome and low-iron response of an oceanic diatom adapted to chronic iron limitation.</title>
        <authorList>
            <person name="Lommer M."/>
            <person name="Specht M."/>
            <person name="Roy A.S."/>
            <person name="Kraemer L."/>
            <person name="Andreson R."/>
            <person name="Gutowska M.A."/>
            <person name="Wolf J."/>
            <person name="Bergner S.V."/>
            <person name="Schilhabel M.B."/>
            <person name="Klostermeier U.C."/>
            <person name="Beiko R.G."/>
            <person name="Rosenstiel P."/>
            <person name="Hippler M."/>
            <person name="Laroche J."/>
        </authorList>
    </citation>
    <scope>NUCLEOTIDE SEQUENCE [LARGE SCALE GENOMIC DNA]</scope>
    <source>
        <strain evidence="4 5">CCMP1005</strain>
    </source>
</reference>
<organism evidence="4 5">
    <name type="scientific">Thalassiosira oceanica</name>
    <name type="common">Marine diatom</name>
    <dbReference type="NCBI Taxonomy" id="159749"/>
    <lineage>
        <taxon>Eukaryota</taxon>
        <taxon>Sar</taxon>
        <taxon>Stramenopiles</taxon>
        <taxon>Ochrophyta</taxon>
        <taxon>Bacillariophyta</taxon>
        <taxon>Coscinodiscophyceae</taxon>
        <taxon>Thalassiosirophycidae</taxon>
        <taxon>Thalassiosirales</taxon>
        <taxon>Thalassiosiraceae</taxon>
        <taxon>Thalassiosira</taxon>
    </lineage>
</organism>
<gene>
    <name evidence="4" type="ORF">THAOC_17084</name>
</gene>
<evidence type="ECO:0000313" key="4">
    <source>
        <dbReference type="EMBL" id="EJK62307.1"/>
    </source>
</evidence>
<comment type="similarity">
    <text evidence="1">Belongs to the BROX family.</text>
</comment>
<comment type="caution">
    <text evidence="4">The sequence shown here is derived from an EMBL/GenBank/DDBJ whole genome shotgun (WGS) entry which is preliminary data.</text>
</comment>
<feature type="domain" description="BRO1" evidence="3">
    <location>
        <begin position="24"/>
        <end position="446"/>
    </location>
</feature>
<sequence>MDDSQDASNPAHPDSVIRLCSAVHRFSIPYINPNDQLSFEESFKSVSCDHATTTKVLQQADNRRHDVKKLMADGKLCHSELSKALIDYLPLINQILLSCKFQPEAARLDKRLLFSWHSGIEVGKNKKKHYFDSEALMFELVMSIATLALSESNVGCNACIEGDFASACREFAKSAGVFQYLGEELLPSWMANSQQHAEMDKQSLAETRVGVGVAFSALLQGVAQQMAVATVLVKPGTPNYALLGKLCCGIAEDLESFVSTIRKTSPIHMGRLDPNFLTLVTFSTNVQQALSLYFFGQKFMVGLRVRKATVAMRTRSTPTSRGLPEIEPNGPLQSLVAEINGFRLHMNRLLKAWEKDNQLVYFDKVPPSVPSNKGLKAIRLKKCEKFELEALDPLPLGAPVDLEDIAGSVESNTAGSESDPPPPSYESAMDTIDSSLAQDLDKQLNM</sequence>
<dbReference type="EMBL" id="AGNL01018979">
    <property type="protein sequence ID" value="EJK62307.1"/>
    <property type="molecule type" value="Genomic_DNA"/>
</dbReference>
<dbReference type="SMART" id="SM01041">
    <property type="entry name" value="BRO1"/>
    <property type="match status" value="1"/>
</dbReference>
<proteinExistence type="inferred from homology"/>
<protein>
    <recommendedName>
        <fullName evidence="3">BRO1 domain-containing protein</fullName>
    </recommendedName>
</protein>
<dbReference type="OMA" id="PSECHAP"/>
<dbReference type="PANTHER" id="PTHR23032">
    <property type="entry name" value="BRO1 DOMAIN-CONTAINING PROTEIN BROX"/>
    <property type="match status" value="1"/>
</dbReference>
<dbReference type="OrthoDB" id="187620at2759"/>